<dbReference type="Gene3D" id="3.30.160.60">
    <property type="entry name" value="Classic Zinc Finger"/>
    <property type="match status" value="1"/>
</dbReference>
<feature type="compositionally biased region" description="Polar residues" evidence="10">
    <location>
        <begin position="163"/>
        <end position="172"/>
    </location>
</feature>
<keyword evidence="13" id="KW-1185">Reference proteome</keyword>
<proteinExistence type="predicted"/>
<name>A0ABR1JPX3_9AGAR</name>
<keyword evidence="4 9" id="KW-0863">Zinc-finger</keyword>
<dbReference type="SUPFAM" id="SSF57667">
    <property type="entry name" value="beta-beta-alpha zinc fingers"/>
    <property type="match status" value="1"/>
</dbReference>
<gene>
    <name evidence="12" type="ORF">VKT23_006464</name>
</gene>
<keyword evidence="8" id="KW-0539">Nucleus</keyword>
<dbReference type="PANTHER" id="PTHR45993">
    <property type="entry name" value="B-CELL LYMPHOMA/LEUKEMIA 11"/>
    <property type="match status" value="1"/>
</dbReference>
<evidence type="ECO:0000256" key="8">
    <source>
        <dbReference type="ARBA" id="ARBA00023242"/>
    </source>
</evidence>
<evidence type="ECO:0000256" key="3">
    <source>
        <dbReference type="ARBA" id="ARBA00022737"/>
    </source>
</evidence>
<evidence type="ECO:0000256" key="10">
    <source>
        <dbReference type="SAM" id="MobiDB-lite"/>
    </source>
</evidence>
<dbReference type="PANTHER" id="PTHR45993:SF6">
    <property type="entry name" value="C2H2-TYPE DOMAIN-CONTAINING PROTEIN"/>
    <property type="match status" value="1"/>
</dbReference>
<feature type="domain" description="C2H2-type" evidence="11">
    <location>
        <begin position="332"/>
        <end position="359"/>
    </location>
</feature>
<keyword evidence="2" id="KW-0479">Metal-binding</keyword>
<protein>
    <recommendedName>
        <fullName evidence="11">C2H2-type domain-containing protein</fullName>
    </recommendedName>
</protein>
<dbReference type="PROSITE" id="PS50157">
    <property type="entry name" value="ZINC_FINGER_C2H2_2"/>
    <property type="match status" value="1"/>
</dbReference>
<evidence type="ECO:0000259" key="11">
    <source>
        <dbReference type="PROSITE" id="PS50157"/>
    </source>
</evidence>
<keyword evidence="6" id="KW-0805">Transcription regulation</keyword>
<dbReference type="EMBL" id="JBANRG010000008">
    <property type="protein sequence ID" value="KAK7464297.1"/>
    <property type="molecule type" value="Genomic_DNA"/>
</dbReference>
<organism evidence="12 13">
    <name type="scientific">Marasmiellus scandens</name>
    <dbReference type="NCBI Taxonomy" id="2682957"/>
    <lineage>
        <taxon>Eukaryota</taxon>
        <taxon>Fungi</taxon>
        <taxon>Dikarya</taxon>
        <taxon>Basidiomycota</taxon>
        <taxon>Agaricomycotina</taxon>
        <taxon>Agaricomycetes</taxon>
        <taxon>Agaricomycetidae</taxon>
        <taxon>Agaricales</taxon>
        <taxon>Marasmiineae</taxon>
        <taxon>Omphalotaceae</taxon>
        <taxon>Marasmiellus</taxon>
    </lineage>
</organism>
<accession>A0ABR1JPX3</accession>
<evidence type="ECO:0000313" key="12">
    <source>
        <dbReference type="EMBL" id="KAK7464297.1"/>
    </source>
</evidence>
<keyword evidence="3" id="KW-0677">Repeat</keyword>
<reference evidence="12 13" key="1">
    <citation type="submission" date="2024-01" db="EMBL/GenBank/DDBJ databases">
        <title>A draft genome for the cacao thread blight pathogen Marasmiellus scandens.</title>
        <authorList>
            <person name="Baruah I.K."/>
            <person name="Leung J."/>
            <person name="Bukari Y."/>
            <person name="Amoako-Attah I."/>
            <person name="Meinhardt L.W."/>
            <person name="Bailey B.A."/>
            <person name="Cohen S.P."/>
        </authorList>
    </citation>
    <scope>NUCLEOTIDE SEQUENCE [LARGE SCALE GENOMIC DNA]</scope>
    <source>
        <strain evidence="12 13">GH-19</strain>
    </source>
</reference>
<feature type="region of interest" description="Disordered" evidence="10">
    <location>
        <begin position="149"/>
        <end position="180"/>
    </location>
</feature>
<dbReference type="InterPro" id="IPR013087">
    <property type="entry name" value="Znf_C2H2_type"/>
</dbReference>
<comment type="subcellular location">
    <subcellularLocation>
        <location evidence="1">Nucleus</location>
    </subcellularLocation>
</comment>
<dbReference type="InterPro" id="IPR036236">
    <property type="entry name" value="Znf_C2H2_sf"/>
</dbReference>
<evidence type="ECO:0000256" key="9">
    <source>
        <dbReference type="PROSITE-ProRule" id="PRU00042"/>
    </source>
</evidence>
<evidence type="ECO:0000256" key="5">
    <source>
        <dbReference type="ARBA" id="ARBA00022833"/>
    </source>
</evidence>
<keyword evidence="5" id="KW-0862">Zinc</keyword>
<evidence type="ECO:0000256" key="1">
    <source>
        <dbReference type="ARBA" id="ARBA00004123"/>
    </source>
</evidence>
<dbReference type="Proteomes" id="UP001498398">
    <property type="component" value="Unassembled WGS sequence"/>
</dbReference>
<evidence type="ECO:0000256" key="7">
    <source>
        <dbReference type="ARBA" id="ARBA00023163"/>
    </source>
</evidence>
<evidence type="ECO:0000256" key="6">
    <source>
        <dbReference type="ARBA" id="ARBA00023015"/>
    </source>
</evidence>
<dbReference type="InterPro" id="IPR051497">
    <property type="entry name" value="Dev/Hematopoietic_TF"/>
</dbReference>
<dbReference type="PROSITE" id="PS00028">
    <property type="entry name" value="ZINC_FINGER_C2H2_1"/>
    <property type="match status" value="1"/>
</dbReference>
<keyword evidence="7" id="KW-0804">Transcription</keyword>
<evidence type="ECO:0000256" key="2">
    <source>
        <dbReference type="ARBA" id="ARBA00022723"/>
    </source>
</evidence>
<evidence type="ECO:0000256" key="4">
    <source>
        <dbReference type="ARBA" id="ARBA00022771"/>
    </source>
</evidence>
<comment type="caution">
    <text evidence="12">The sequence shown here is derived from an EMBL/GenBank/DDBJ whole genome shotgun (WGS) entry which is preliminary data.</text>
</comment>
<dbReference type="SMART" id="SM00355">
    <property type="entry name" value="ZnF_C2H2"/>
    <property type="match status" value="2"/>
</dbReference>
<sequence length="393" mass="43049">MAHFPRPHFQVDEAHVQTSGSCLSVLGIEAGSYAFSLSRSDDDISSDLYYARSYGDNLSTIPTDSYTAPYPPSTHSYLQPFSGPCNDSNHYTDFSAQYQQPASRLSIISEAGVSNTSQALEICRDVVPLTQIRNASGLAPLRIPKSFNQSSETDSAYPGLSEGVQSQGGTPNSASSSVTTPISSALEPWNGFFPFQEFLNKDEVMQELGNSLTIGDKIVNRPDVYSSARDIVPSCLEQASNVDHSRFAGDLIHTSNEGIRRITSRDHSNMQNGRYVHLVTPSTDFMAEDTSAGAWGLNVNSAAVQPQISNWQVATKRVKRCALLKRKTTGRYFCEFCPADFTARHNLKNHLNSHIGRRPFSCVQCSYRSGTSCTLKRHVSKKHGEAATPESKG</sequence>
<evidence type="ECO:0000313" key="13">
    <source>
        <dbReference type="Proteomes" id="UP001498398"/>
    </source>
</evidence>